<proteinExistence type="predicted"/>
<reference evidence="1" key="1">
    <citation type="submission" date="2014-09" db="EMBL/GenBank/DDBJ databases">
        <authorList>
            <person name="Magalhaes I.L.F."/>
            <person name="Oliveira U."/>
            <person name="Santos F.R."/>
            <person name="Vidigal T.H.D.A."/>
            <person name="Brescovit A.D."/>
            <person name="Santos A.J."/>
        </authorList>
    </citation>
    <scope>NUCLEOTIDE SEQUENCE</scope>
    <source>
        <tissue evidence="1">Shoot tissue taken approximately 20 cm above the soil surface</tissue>
    </source>
</reference>
<sequence>MLIMNYSAQQDAKTKYKKAQRPQANITIVLIYEYMTVRLTIEDDKKYSLGVHKMKG</sequence>
<dbReference type="EMBL" id="GBRH01265853">
    <property type="protein sequence ID" value="JAD32042.1"/>
    <property type="molecule type" value="Transcribed_RNA"/>
</dbReference>
<dbReference type="AlphaFoldDB" id="A0A0A8ZB16"/>
<name>A0A0A8ZB16_ARUDO</name>
<protein>
    <submittedName>
        <fullName evidence="1">Uncharacterized protein</fullName>
    </submittedName>
</protein>
<reference evidence="1" key="2">
    <citation type="journal article" date="2015" name="Data Brief">
        <title>Shoot transcriptome of the giant reed, Arundo donax.</title>
        <authorList>
            <person name="Barrero R.A."/>
            <person name="Guerrero F.D."/>
            <person name="Moolhuijzen P."/>
            <person name="Goolsby J.A."/>
            <person name="Tidwell J."/>
            <person name="Bellgard S.E."/>
            <person name="Bellgard M.I."/>
        </authorList>
    </citation>
    <scope>NUCLEOTIDE SEQUENCE</scope>
    <source>
        <tissue evidence="1">Shoot tissue taken approximately 20 cm above the soil surface</tissue>
    </source>
</reference>
<accession>A0A0A8ZB16</accession>
<organism evidence="1">
    <name type="scientific">Arundo donax</name>
    <name type="common">Giant reed</name>
    <name type="synonym">Donax arundinaceus</name>
    <dbReference type="NCBI Taxonomy" id="35708"/>
    <lineage>
        <taxon>Eukaryota</taxon>
        <taxon>Viridiplantae</taxon>
        <taxon>Streptophyta</taxon>
        <taxon>Embryophyta</taxon>
        <taxon>Tracheophyta</taxon>
        <taxon>Spermatophyta</taxon>
        <taxon>Magnoliopsida</taxon>
        <taxon>Liliopsida</taxon>
        <taxon>Poales</taxon>
        <taxon>Poaceae</taxon>
        <taxon>PACMAD clade</taxon>
        <taxon>Arundinoideae</taxon>
        <taxon>Arundineae</taxon>
        <taxon>Arundo</taxon>
    </lineage>
</organism>
<evidence type="ECO:0000313" key="1">
    <source>
        <dbReference type="EMBL" id="JAD32042.1"/>
    </source>
</evidence>